<sequence>MTTEKPIERSPALEASDGSEAFPRPDRPLTHDDVHAVLNDPEIEPDDRQARLEAMARYAAAERGDEPGEPSLLEMQIREALALLAEGGHTYGTVDALGFDDEADAGDVEDGDPEQRA</sequence>
<keyword evidence="3" id="KW-1185">Reference proteome</keyword>
<dbReference type="RefSeq" id="WP_078707297.1">
    <property type="nucleotide sequence ID" value="NZ_FUXL01000003.1"/>
</dbReference>
<name>A0A1T4NU81_9HYPH</name>
<gene>
    <name evidence="2" type="ORF">SAMN05428963_103185</name>
</gene>
<feature type="region of interest" description="Disordered" evidence="1">
    <location>
        <begin position="1"/>
        <end position="32"/>
    </location>
</feature>
<organism evidence="2 3">
    <name type="scientific">Consotaella salsifontis</name>
    <dbReference type="NCBI Taxonomy" id="1365950"/>
    <lineage>
        <taxon>Bacteria</taxon>
        <taxon>Pseudomonadati</taxon>
        <taxon>Pseudomonadota</taxon>
        <taxon>Alphaproteobacteria</taxon>
        <taxon>Hyphomicrobiales</taxon>
        <taxon>Aurantimonadaceae</taxon>
        <taxon>Consotaella</taxon>
    </lineage>
</organism>
<dbReference type="EMBL" id="FUXL01000003">
    <property type="protein sequence ID" value="SJZ82642.1"/>
    <property type="molecule type" value="Genomic_DNA"/>
</dbReference>
<dbReference type="OrthoDB" id="8115742at2"/>
<dbReference type="AlphaFoldDB" id="A0A1T4NU81"/>
<dbReference type="Proteomes" id="UP000190135">
    <property type="component" value="Unassembled WGS sequence"/>
</dbReference>
<feature type="compositionally biased region" description="Basic and acidic residues" evidence="1">
    <location>
        <begin position="23"/>
        <end position="32"/>
    </location>
</feature>
<evidence type="ECO:0000256" key="1">
    <source>
        <dbReference type="SAM" id="MobiDB-lite"/>
    </source>
</evidence>
<protein>
    <submittedName>
        <fullName evidence="2">Uncharacterized protein</fullName>
    </submittedName>
</protein>
<proteinExistence type="predicted"/>
<accession>A0A1T4NU81</accession>
<evidence type="ECO:0000313" key="3">
    <source>
        <dbReference type="Proteomes" id="UP000190135"/>
    </source>
</evidence>
<evidence type="ECO:0000313" key="2">
    <source>
        <dbReference type="EMBL" id="SJZ82642.1"/>
    </source>
</evidence>
<reference evidence="3" key="1">
    <citation type="submission" date="2017-02" db="EMBL/GenBank/DDBJ databases">
        <authorList>
            <person name="Varghese N."/>
            <person name="Submissions S."/>
        </authorList>
    </citation>
    <scope>NUCLEOTIDE SEQUENCE [LARGE SCALE GENOMIC DNA]</scope>
    <source>
        <strain evidence="3">USBA 369</strain>
    </source>
</reference>